<dbReference type="Gene3D" id="2.60.20.10">
    <property type="entry name" value="Crystallins"/>
    <property type="match status" value="1"/>
</dbReference>
<sequence length="112" mass="12448">MAAIPFTVTASPANATWADCYNNSQFCLYEDAGSQGDEYGRKTSLGDYELGGWNGDNEISAIANYSAWCATIYSNDGQKGRTLTVRPGRTLNQLKDWDFNDDAESYRLHRCV</sequence>
<protein>
    <submittedName>
        <fullName evidence="1">Peptidase inhibitor family I36 protein</fullName>
    </submittedName>
</protein>
<dbReference type="Pfam" id="PF03995">
    <property type="entry name" value="Inhibitor_I36"/>
    <property type="match status" value="1"/>
</dbReference>
<dbReference type="Proteomes" id="UP001589646">
    <property type="component" value="Unassembled WGS sequence"/>
</dbReference>
<organism evidence="1 2">
    <name type="scientific">Nonomuraea roseola</name>
    <dbReference type="NCBI Taxonomy" id="46179"/>
    <lineage>
        <taxon>Bacteria</taxon>
        <taxon>Bacillati</taxon>
        <taxon>Actinomycetota</taxon>
        <taxon>Actinomycetes</taxon>
        <taxon>Streptosporangiales</taxon>
        <taxon>Streptosporangiaceae</taxon>
        <taxon>Nonomuraea</taxon>
    </lineage>
</organism>
<reference evidence="1 2" key="1">
    <citation type="submission" date="2024-09" db="EMBL/GenBank/DDBJ databases">
        <authorList>
            <person name="Sun Q."/>
            <person name="Mori K."/>
        </authorList>
    </citation>
    <scope>NUCLEOTIDE SEQUENCE [LARGE SCALE GENOMIC DNA]</scope>
    <source>
        <strain evidence="1 2">JCM 3323</strain>
    </source>
</reference>
<evidence type="ECO:0000313" key="1">
    <source>
        <dbReference type="EMBL" id="MFB9527700.1"/>
    </source>
</evidence>
<dbReference type="InterPro" id="IPR011024">
    <property type="entry name" value="G_crystallin-like"/>
</dbReference>
<proteinExistence type="predicted"/>
<dbReference type="RefSeq" id="WP_346127014.1">
    <property type="nucleotide sequence ID" value="NZ_BAAAXC010000015.1"/>
</dbReference>
<dbReference type="SUPFAM" id="SSF49695">
    <property type="entry name" value="gamma-Crystallin-like"/>
    <property type="match status" value="1"/>
</dbReference>
<comment type="caution">
    <text evidence="1">The sequence shown here is derived from an EMBL/GenBank/DDBJ whole genome shotgun (WGS) entry which is preliminary data.</text>
</comment>
<evidence type="ECO:0000313" key="2">
    <source>
        <dbReference type="Proteomes" id="UP001589646"/>
    </source>
</evidence>
<keyword evidence="2" id="KW-1185">Reference proteome</keyword>
<accession>A0ABV5PWV3</accession>
<name>A0ABV5PWV3_9ACTN</name>
<gene>
    <name evidence="1" type="ORF">ACFFRN_13860</name>
</gene>
<dbReference type="EMBL" id="JBHMCE010000004">
    <property type="protein sequence ID" value="MFB9527700.1"/>
    <property type="molecule type" value="Genomic_DNA"/>
</dbReference>